<dbReference type="GO" id="GO:0005634">
    <property type="term" value="C:nucleus"/>
    <property type="evidence" value="ECO:0007669"/>
    <property type="project" value="UniProtKB-SubCell"/>
</dbReference>
<dbReference type="PANTHER" id="PTHR23189">
    <property type="entry name" value="RNA RECOGNITION MOTIF-CONTAINING"/>
    <property type="match status" value="1"/>
</dbReference>
<evidence type="ECO:0000256" key="5">
    <source>
        <dbReference type="SAM" id="MobiDB-lite"/>
    </source>
</evidence>
<feature type="compositionally biased region" description="Low complexity" evidence="5">
    <location>
        <begin position="12"/>
        <end position="27"/>
    </location>
</feature>
<feature type="region of interest" description="Disordered" evidence="5">
    <location>
        <begin position="388"/>
        <end position="409"/>
    </location>
</feature>
<dbReference type="InterPro" id="IPR012677">
    <property type="entry name" value="Nucleotide-bd_a/b_plait_sf"/>
</dbReference>
<dbReference type="PROSITE" id="PS50102">
    <property type="entry name" value="RRM"/>
    <property type="match status" value="2"/>
</dbReference>
<feature type="compositionally biased region" description="Polar residues" evidence="5">
    <location>
        <begin position="675"/>
        <end position="685"/>
    </location>
</feature>
<dbReference type="OrthoDB" id="439808at2759"/>
<dbReference type="Proteomes" id="UP001141552">
    <property type="component" value="Unassembled WGS sequence"/>
</dbReference>
<dbReference type="SMART" id="SM00360">
    <property type="entry name" value="RRM"/>
    <property type="match status" value="2"/>
</dbReference>
<dbReference type="InterPro" id="IPR012921">
    <property type="entry name" value="SPOC_C"/>
</dbReference>
<evidence type="ECO:0000256" key="1">
    <source>
        <dbReference type="ARBA" id="ARBA00004123"/>
    </source>
</evidence>
<feature type="region of interest" description="Disordered" evidence="5">
    <location>
        <begin position="604"/>
        <end position="627"/>
    </location>
</feature>
<gene>
    <name evidence="7" type="ORF">Tsubulata_040365</name>
</gene>
<protein>
    <recommendedName>
        <fullName evidence="6">RRM domain-containing protein</fullName>
    </recommendedName>
</protein>
<feature type="domain" description="RRM" evidence="6">
    <location>
        <begin position="165"/>
        <end position="239"/>
    </location>
</feature>
<name>A0A9Q0GC90_9ROSI</name>
<comment type="subcellular location">
    <subcellularLocation>
        <location evidence="1">Nucleus</location>
    </subcellularLocation>
</comment>
<feature type="compositionally biased region" description="Polar residues" evidence="5">
    <location>
        <begin position="728"/>
        <end position="740"/>
    </location>
</feature>
<feature type="compositionally biased region" description="Basic and acidic residues" evidence="5">
    <location>
        <begin position="394"/>
        <end position="405"/>
    </location>
</feature>
<dbReference type="AlphaFoldDB" id="A0A9Q0GC90"/>
<feature type="region of interest" description="Disordered" evidence="5">
    <location>
        <begin position="1"/>
        <end position="36"/>
    </location>
</feature>
<dbReference type="Gene3D" id="3.30.70.330">
    <property type="match status" value="2"/>
</dbReference>
<dbReference type="CDD" id="cd21546">
    <property type="entry name" value="SPOC_FPA-like"/>
    <property type="match status" value="1"/>
</dbReference>
<comment type="caution">
    <text evidence="7">The sequence shown here is derived from an EMBL/GenBank/DDBJ whole genome shotgun (WGS) entry which is preliminary data.</text>
</comment>
<feature type="compositionally biased region" description="Basic and acidic residues" evidence="5">
    <location>
        <begin position="120"/>
        <end position="141"/>
    </location>
</feature>
<feature type="compositionally biased region" description="Low complexity" evidence="5">
    <location>
        <begin position="716"/>
        <end position="727"/>
    </location>
</feature>
<reference evidence="7" key="2">
    <citation type="journal article" date="2023" name="Plants (Basel)">
        <title>Annotation of the Turnera subulata (Passifloraceae) Draft Genome Reveals the S-Locus Evolved after the Divergence of Turneroideae from Passifloroideae in a Stepwise Manner.</title>
        <authorList>
            <person name="Henning P.M."/>
            <person name="Roalson E.H."/>
            <person name="Mir W."/>
            <person name="McCubbin A.G."/>
            <person name="Shore J.S."/>
        </authorList>
    </citation>
    <scope>NUCLEOTIDE SEQUENCE</scope>
    <source>
        <strain evidence="7">F60SS</strain>
    </source>
</reference>
<dbReference type="InterPro" id="IPR035979">
    <property type="entry name" value="RBD_domain_sf"/>
</dbReference>
<reference evidence="7" key="1">
    <citation type="submission" date="2022-02" db="EMBL/GenBank/DDBJ databases">
        <authorList>
            <person name="Henning P.M."/>
            <person name="McCubbin A.G."/>
            <person name="Shore J.S."/>
        </authorList>
    </citation>
    <scope>NUCLEOTIDE SEQUENCE</scope>
    <source>
        <strain evidence="7">F60SS</strain>
        <tissue evidence="7">Leaves</tissue>
    </source>
</reference>
<dbReference type="FunFam" id="3.30.70.330:FF:000522">
    <property type="entry name" value="RNA recognition motif (RRM)-containing protein"/>
    <property type="match status" value="1"/>
</dbReference>
<evidence type="ECO:0000313" key="7">
    <source>
        <dbReference type="EMBL" id="KAJ4847076.1"/>
    </source>
</evidence>
<feature type="domain" description="RRM" evidence="6">
    <location>
        <begin position="36"/>
        <end position="108"/>
    </location>
</feature>
<proteinExistence type="predicted"/>
<dbReference type="SUPFAM" id="SSF54928">
    <property type="entry name" value="RNA-binding domain, RBD"/>
    <property type="match status" value="2"/>
</dbReference>
<accession>A0A9Q0GC90</accession>
<feature type="region of interest" description="Disordered" evidence="5">
    <location>
        <begin position="675"/>
        <end position="743"/>
    </location>
</feature>
<organism evidence="7 8">
    <name type="scientific">Turnera subulata</name>
    <dbReference type="NCBI Taxonomy" id="218843"/>
    <lineage>
        <taxon>Eukaryota</taxon>
        <taxon>Viridiplantae</taxon>
        <taxon>Streptophyta</taxon>
        <taxon>Embryophyta</taxon>
        <taxon>Tracheophyta</taxon>
        <taxon>Spermatophyta</taxon>
        <taxon>Magnoliopsida</taxon>
        <taxon>eudicotyledons</taxon>
        <taxon>Gunneridae</taxon>
        <taxon>Pentapetalae</taxon>
        <taxon>rosids</taxon>
        <taxon>fabids</taxon>
        <taxon>Malpighiales</taxon>
        <taxon>Passifloraceae</taxon>
        <taxon>Turnera</taxon>
    </lineage>
</organism>
<evidence type="ECO:0000256" key="4">
    <source>
        <dbReference type="PROSITE-ProRule" id="PRU00176"/>
    </source>
</evidence>
<feature type="region of interest" description="Disordered" evidence="5">
    <location>
        <begin position="112"/>
        <end position="162"/>
    </location>
</feature>
<feature type="non-terminal residue" evidence="7">
    <location>
        <position position="1"/>
    </location>
</feature>
<feature type="compositionally biased region" description="Basic and acidic residues" evidence="5">
    <location>
        <begin position="1"/>
        <end position="10"/>
    </location>
</feature>
<evidence type="ECO:0000259" key="6">
    <source>
        <dbReference type="PROSITE" id="PS50102"/>
    </source>
</evidence>
<keyword evidence="2 4" id="KW-0694">RNA-binding</keyword>
<evidence type="ECO:0000256" key="3">
    <source>
        <dbReference type="ARBA" id="ARBA00023242"/>
    </source>
</evidence>
<sequence length="842" mass="93321">MVNRFRRDFPPSRSDGADGIAAAAASKRGGGNPPSRHLWVGNLPRGIMEPELAEQFLRFGELESLAYRPGRSYAFVNYKDEEDAIAAFQSLQGSPLAGNPLRIEFAKAEKAITQPQDEEYSQHRDERSMLRESPFSHKDSKIGSASPDPLHPDKSKTSDKSAEPSEVLWIGFPALLKVDEMILRKAFSPFGEIEKITVFPGRSYAFVRFRSIMSASRAKETLQGKLFGNPRVHICFAKSEPGTSNSGRIPLSPHFMSNMHPVASDHFPSDRDFGSLIADPKTRSHFTDPGDFDLYGVNRKGSLYPGGSNAVDNWRFGEELGPPPELYEHHGSPARERGDHMHHLALGYPRKGQMYDEQWDMPEDSYLFHGAKKLRTDSFPPDRELPDYPFSDQGMEKRSFPRTHSDFPQSEMFDNNFEARHFGYKPIEQRPINFSLPRDGSSHWKESYDFQTGSDSLPSYPVERRRFTPEPEKPSLNLWKWEGTIAKGGTPVCRARCFPVGKVMDTMLPEFLDCTARTGLDMLAKHYFQAASAWVVFFSPAGDGDIGYYNEFLHYLGEKQRAAVAKLDDKNTLFLVPPSDFSKKVLKVPGELSISGVVLRLEPSVSKSPTPSRQFPSKSSFPDSGKSGSDLPFFNTGTTDAAFAGSSCSVASISDLYNEDGYHYHSQQRNPVSLSIVSGNRNKPPQGSAFVGPGLQEHHSVIPRPVQEQNSSHYASGMSSNPSSGNSKLTLQETNSTAPSSLPIAGLQPQQLAQLASSLLGQQKRPGSNPNWTSGIDISQASTTNQSENQLRTAQTNSLQNDQVSSEISTSQLGQFQRLQQQQTHNVPATAPPPVQRELQPG</sequence>
<dbReference type="CDD" id="cd00590">
    <property type="entry name" value="RRM_SF"/>
    <property type="match status" value="1"/>
</dbReference>
<evidence type="ECO:0000256" key="2">
    <source>
        <dbReference type="ARBA" id="ARBA00022884"/>
    </source>
</evidence>
<feature type="compositionally biased region" description="Basic and acidic residues" evidence="5">
    <location>
        <begin position="150"/>
        <end position="162"/>
    </location>
</feature>
<dbReference type="EMBL" id="JAKUCV010001270">
    <property type="protein sequence ID" value="KAJ4847076.1"/>
    <property type="molecule type" value="Genomic_DNA"/>
</dbReference>
<feature type="compositionally biased region" description="Low complexity" evidence="5">
    <location>
        <begin position="812"/>
        <end position="823"/>
    </location>
</feature>
<dbReference type="Pfam" id="PF00076">
    <property type="entry name" value="RRM_1"/>
    <property type="match status" value="2"/>
</dbReference>
<keyword evidence="8" id="KW-1185">Reference proteome</keyword>
<dbReference type="InterPro" id="IPR000504">
    <property type="entry name" value="RRM_dom"/>
</dbReference>
<dbReference type="GO" id="GO:0003723">
    <property type="term" value="F:RNA binding"/>
    <property type="evidence" value="ECO:0007669"/>
    <property type="project" value="UniProtKB-UniRule"/>
</dbReference>
<keyword evidence="3" id="KW-0539">Nucleus</keyword>
<feature type="compositionally biased region" description="Polar residues" evidence="5">
    <location>
        <begin position="784"/>
        <end position="811"/>
    </location>
</feature>
<feature type="region of interest" description="Disordered" evidence="5">
    <location>
        <begin position="784"/>
        <end position="842"/>
    </location>
</feature>
<dbReference type="Pfam" id="PF07744">
    <property type="entry name" value="SPOC"/>
    <property type="match status" value="1"/>
</dbReference>
<feature type="compositionally biased region" description="Polar residues" evidence="5">
    <location>
        <begin position="605"/>
        <end position="622"/>
    </location>
</feature>
<evidence type="ECO:0000313" key="8">
    <source>
        <dbReference type="Proteomes" id="UP001141552"/>
    </source>
</evidence>